<organism evidence="1 2">
    <name type="scientific">Nostoc linckia z8</name>
    <dbReference type="NCBI Taxonomy" id="1628746"/>
    <lineage>
        <taxon>Bacteria</taxon>
        <taxon>Bacillati</taxon>
        <taxon>Cyanobacteriota</taxon>
        <taxon>Cyanophyceae</taxon>
        <taxon>Nostocales</taxon>
        <taxon>Nostocaceae</taxon>
        <taxon>Nostoc</taxon>
    </lineage>
</organism>
<evidence type="ECO:0000313" key="2">
    <source>
        <dbReference type="Proteomes" id="UP000222310"/>
    </source>
</evidence>
<dbReference type="AlphaFoldDB" id="A0A9Q5ZH27"/>
<gene>
    <name evidence="1" type="ORF">VF08_01185</name>
</gene>
<evidence type="ECO:0000313" key="1">
    <source>
        <dbReference type="EMBL" id="PHK07244.1"/>
    </source>
</evidence>
<protein>
    <submittedName>
        <fullName evidence="1">Uncharacterized protein</fullName>
    </submittedName>
</protein>
<reference evidence="1 2" key="1">
    <citation type="submission" date="2015-02" db="EMBL/GenBank/DDBJ databases">
        <title>Nostoc linckia genome annotation.</title>
        <authorList>
            <person name="Zhou Z."/>
        </authorList>
    </citation>
    <scope>NUCLEOTIDE SEQUENCE [LARGE SCALE GENOMIC DNA]</scope>
    <source>
        <strain evidence="2">z8</strain>
    </source>
</reference>
<comment type="caution">
    <text evidence="1">The sequence shown here is derived from an EMBL/GenBank/DDBJ whole genome shotgun (WGS) entry which is preliminary data.</text>
</comment>
<name>A0A9Q5ZH27_NOSLI</name>
<sequence length="73" mass="8451">MQSKVKAGQTFVWAFKYGQEYYAHIFLALEDSGIKRDGDWKFRVKLIASTDKSEVIGSEQLVNPEFEEILILH</sequence>
<dbReference type="GeneID" id="57092080"/>
<dbReference type="RefSeq" id="WP_099065891.1">
    <property type="nucleotide sequence ID" value="NZ_LAHD01000002.1"/>
</dbReference>
<accession>A0A9Q5ZH27</accession>
<dbReference type="EMBL" id="LAHD01000002">
    <property type="protein sequence ID" value="PHK07244.1"/>
    <property type="molecule type" value="Genomic_DNA"/>
</dbReference>
<proteinExistence type="predicted"/>
<dbReference type="Proteomes" id="UP000222310">
    <property type="component" value="Unassembled WGS sequence"/>
</dbReference>